<sequence>MNDLRSRMRSMLKRTKSHGGHSTASSRTATESQSSFTSSAPPTPCPDYSTATSTSTTSDRRQPRRSSSNVRLREKFDLPQSIAEAREDADADEDDDDEGQSQVETLADRRLPIKLELDKQLDPDDLHIDDVTALQTQPSLVIQEPTPDTLTDGKGNNTGAAVTGGAGNTGWAAAICQYHSPICTMFPLKIDRRKKYDNNPALNRSLSQRSSADLSPDRAQFPRPPPSPAQSPGSRPRNRPVESNLRRQSLVAGQNTRIIRTLLDTPSGQQPFSPITPSTSDYFNPGPRTTNNIASMLHRKVWVRRPGASPTLVQIREDELVDDLREMILKKYANSLGRNFDAPDMTLRIATRADSQKNQTERLLGPEEEMCRTLDAYYPGGQTVDEAIIIDIPGKRTPRNSPGGNPALPSSLLDGSVPPINVLIVEDNIINLKLLEAFMKRLKVRWSTAMNGQIAVNKWKTGGFHLVLMDIQLPIMSGLEATKEIRRLERVNGIGVFSNSSPGSPIGAKEKFASLHPPEEGEENEADKEARKKEDDKLKTDEGLFKSPVIIVALTASSLQSDRHEALAAGCNDFLTKPVNFVWLERKVKEWGCMQALIDFDGWRKWKDFATSQNDSKTPAKAAPKTITKTSPKDKDEVKASGSGSASGPADKKRREKRASVDQAGLEKMIKPAEPAVET</sequence>
<name>A0ACC3SQS9_9PEZI</name>
<evidence type="ECO:0000313" key="2">
    <source>
        <dbReference type="Proteomes" id="UP001320706"/>
    </source>
</evidence>
<evidence type="ECO:0000313" key="1">
    <source>
        <dbReference type="EMBL" id="KAK8219693.1"/>
    </source>
</evidence>
<reference evidence="1" key="1">
    <citation type="submission" date="2024-02" db="EMBL/GenBank/DDBJ databases">
        <title>Metagenome Assembled Genome of Zalaria obscura JY119.</title>
        <authorList>
            <person name="Vighnesh L."/>
            <person name="Jagadeeshwari U."/>
            <person name="Venkata Ramana C."/>
            <person name="Sasikala C."/>
        </authorList>
    </citation>
    <scope>NUCLEOTIDE SEQUENCE</scope>
    <source>
        <strain evidence="1">JY119</strain>
    </source>
</reference>
<organism evidence="1 2">
    <name type="scientific">Zalaria obscura</name>
    <dbReference type="NCBI Taxonomy" id="2024903"/>
    <lineage>
        <taxon>Eukaryota</taxon>
        <taxon>Fungi</taxon>
        <taxon>Dikarya</taxon>
        <taxon>Ascomycota</taxon>
        <taxon>Pezizomycotina</taxon>
        <taxon>Dothideomycetes</taxon>
        <taxon>Dothideomycetidae</taxon>
        <taxon>Dothideales</taxon>
        <taxon>Zalariaceae</taxon>
        <taxon>Zalaria</taxon>
    </lineage>
</organism>
<protein>
    <submittedName>
        <fullName evidence="1">Two-component response regulator SSK1p</fullName>
    </submittedName>
</protein>
<dbReference type="EMBL" id="JAMKPW020000003">
    <property type="protein sequence ID" value="KAK8219693.1"/>
    <property type="molecule type" value="Genomic_DNA"/>
</dbReference>
<keyword evidence="2" id="KW-1185">Reference proteome</keyword>
<accession>A0ACC3SQS9</accession>
<proteinExistence type="predicted"/>
<dbReference type="Proteomes" id="UP001320706">
    <property type="component" value="Unassembled WGS sequence"/>
</dbReference>
<comment type="caution">
    <text evidence="1">The sequence shown here is derived from an EMBL/GenBank/DDBJ whole genome shotgun (WGS) entry which is preliminary data.</text>
</comment>
<gene>
    <name evidence="1" type="primary">MgSsk1</name>
    <name evidence="1" type="ORF">M8818_000667</name>
</gene>